<name>A0A0A1U7G9_ENTIV</name>
<dbReference type="SUPFAM" id="SSF50729">
    <property type="entry name" value="PH domain-like"/>
    <property type="match status" value="1"/>
</dbReference>
<keyword evidence="2" id="KW-1185">Reference proteome</keyword>
<dbReference type="EMBL" id="KB206783">
    <property type="protein sequence ID" value="ELP87926.1"/>
    <property type="molecule type" value="Genomic_DNA"/>
</dbReference>
<evidence type="ECO:0000313" key="2">
    <source>
        <dbReference type="Proteomes" id="UP000014680"/>
    </source>
</evidence>
<dbReference type="InterPro" id="IPR011993">
    <property type="entry name" value="PH-like_dom_sf"/>
</dbReference>
<evidence type="ECO:0000313" key="1">
    <source>
        <dbReference type="EMBL" id="ELP87926.1"/>
    </source>
</evidence>
<sequence length="428" mass="48752">MISSKTNVTLDELHPTTYECYVKKKSSFFYWKKLYMVYKDTTLYFFDTPTSPSSQSYNIQKGSFSIEHTNGRSLVIKVTLSNGKLIFFEVETLDDLKTLFYHFTSKVPEFDASEDIPNSPKNQLVSTYNIQLNTSNDTLNNVNAERMAQQSFNGRINTTEISRTLSWTETPQFHSFMKAIPTLNALQPGSLVNYYLRVNSSAQVVEFLCSGPSEVMHSPLLYYFDTLGGTSNDLSIFDKLSSTGKVGAWAKFSQVGGCDFGYVVDFQPSSFPSLYEKLSLYYIGELLTYKKEVSSDPVHSEELLFEVTGHPAVKQKKIEDVLMHFEFNDLSSKIGCIKNLNLLTKVYFTFIILREELTGMKILINQPDTSLINKSMTKEELILHQPFQSNSTKIEALEFSEVLPEYCFGVYPSGVQVYLHYNCGFDRC</sequence>
<dbReference type="GeneID" id="14886865"/>
<dbReference type="RefSeq" id="XP_004254697.1">
    <property type="nucleotide sequence ID" value="XM_004254649.1"/>
</dbReference>
<evidence type="ECO:0008006" key="3">
    <source>
        <dbReference type="Google" id="ProtNLM"/>
    </source>
</evidence>
<dbReference type="Gene3D" id="2.30.29.30">
    <property type="entry name" value="Pleckstrin-homology domain (PH domain)/Phosphotyrosine-binding domain (PTB)"/>
    <property type="match status" value="1"/>
</dbReference>
<gene>
    <name evidence="1" type="ORF">EIN_275130</name>
</gene>
<dbReference type="Proteomes" id="UP000014680">
    <property type="component" value="Unassembled WGS sequence"/>
</dbReference>
<dbReference type="VEuPathDB" id="AmoebaDB:EIN_275130"/>
<protein>
    <recommendedName>
        <fullName evidence="3">PH domain-containing protein</fullName>
    </recommendedName>
</protein>
<reference evidence="1 2" key="1">
    <citation type="submission" date="2012-10" db="EMBL/GenBank/DDBJ databases">
        <authorList>
            <person name="Zafar N."/>
            <person name="Inman J."/>
            <person name="Hall N."/>
            <person name="Lorenzi H."/>
            <person name="Caler E."/>
        </authorList>
    </citation>
    <scope>NUCLEOTIDE SEQUENCE [LARGE SCALE GENOMIC DNA]</scope>
    <source>
        <strain evidence="1 2">IP1</strain>
    </source>
</reference>
<accession>A0A0A1U7G9</accession>
<organism evidence="1 2">
    <name type="scientific">Entamoeba invadens IP1</name>
    <dbReference type="NCBI Taxonomy" id="370355"/>
    <lineage>
        <taxon>Eukaryota</taxon>
        <taxon>Amoebozoa</taxon>
        <taxon>Evosea</taxon>
        <taxon>Archamoebae</taxon>
        <taxon>Mastigamoebida</taxon>
        <taxon>Entamoebidae</taxon>
        <taxon>Entamoeba</taxon>
    </lineage>
</organism>
<dbReference type="KEGG" id="eiv:EIN_275130"/>
<proteinExistence type="predicted"/>
<dbReference type="AlphaFoldDB" id="A0A0A1U7G9"/>